<dbReference type="InParanoid" id="A0A1Y2B7Y2"/>
<gene>
    <name evidence="11" type="ORF">BCR39DRAFT_529997</name>
</gene>
<dbReference type="PROSITE" id="PS52002">
    <property type="entry name" value="SM"/>
    <property type="match status" value="1"/>
</dbReference>
<dbReference type="Gene3D" id="2.30.30.100">
    <property type="match status" value="1"/>
</dbReference>
<dbReference type="PANTHER" id="PTHR10553">
    <property type="entry name" value="SMALL NUCLEAR RIBONUCLEOPROTEIN"/>
    <property type="match status" value="1"/>
</dbReference>
<dbReference type="GO" id="GO:0000387">
    <property type="term" value="P:spliceosomal snRNP assembly"/>
    <property type="evidence" value="ECO:0007669"/>
    <property type="project" value="UniProtKB-UniRule"/>
</dbReference>
<reference evidence="11 12" key="1">
    <citation type="submission" date="2016-07" db="EMBL/GenBank/DDBJ databases">
        <title>Pervasive Adenine N6-methylation of Active Genes in Fungi.</title>
        <authorList>
            <consortium name="DOE Joint Genome Institute"/>
            <person name="Mondo S.J."/>
            <person name="Dannebaum R.O."/>
            <person name="Kuo R.C."/>
            <person name="Labutti K."/>
            <person name="Haridas S."/>
            <person name="Kuo A."/>
            <person name="Salamov A."/>
            <person name="Ahrendt S.R."/>
            <person name="Lipzen A."/>
            <person name="Sullivan W."/>
            <person name="Andreopoulos W.B."/>
            <person name="Clum A."/>
            <person name="Lindquist E."/>
            <person name="Daum C."/>
            <person name="Ramamoorthy G.K."/>
            <person name="Gryganskyi A."/>
            <person name="Culley D."/>
            <person name="Magnuson J.K."/>
            <person name="James T.Y."/>
            <person name="O'Malley M.A."/>
            <person name="Stajich J.E."/>
            <person name="Spatafora J.W."/>
            <person name="Visel A."/>
            <person name="Grigoriev I.V."/>
        </authorList>
    </citation>
    <scope>NUCLEOTIDE SEQUENCE [LARGE SCALE GENOMIC DNA]</scope>
    <source>
        <strain evidence="11 12">68-887.2</strain>
    </source>
</reference>
<evidence type="ECO:0000313" key="11">
    <source>
        <dbReference type="EMBL" id="ORY30215.1"/>
    </source>
</evidence>
<evidence type="ECO:0000256" key="4">
    <source>
        <dbReference type="ARBA" id="ARBA00022728"/>
    </source>
</evidence>
<proteinExistence type="inferred from homology"/>
<evidence type="ECO:0000256" key="6">
    <source>
        <dbReference type="ARBA" id="ARBA00023187"/>
    </source>
</evidence>
<evidence type="ECO:0000259" key="10">
    <source>
        <dbReference type="PROSITE" id="PS52002"/>
    </source>
</evidence>
<dbReference type="GO" id="GO:0071004">
    <property type="term" value="C:U2-type prespliceosome"/>
    <property type="evidence" value="ECO:0007669"/>
    <property type="project" value="TreeGrafter"/>
</dbReference>
<comment type="caution">
    <text evidence="11">The sequence shown here is derived from an EMBL/GenBank/DDBJ whole genome shotgun (WGS) entry which is preliminary data.</text>
</comment>
<dbReference type="FunFam" id="2.30.30.100:FF:000023">
    <property type="entry name" value="Small nuclear ribonucleoprotein G"/>
    <property type="match status" value="1"/>
</dbReference>
<keyword evidence="5 9" id="KW-0694">RNA-binding</keyword>
<evidence type="ECO:0000256" key="5">
    <source>
        <dbReference type="ARBA" id="ARBA00022884"/>
    </source>
</evidence>
<dbReference type="PANTHER" id="PTHR10553:SF2">
    <property type="entry name" value="SMALL NUCLEAR RIBONUCLEOPROTEIN G"/>
    <property type="match status" value="1"/>
</dbReference>
<dbReference type="Proteomes" id="UP000193986">
    <property type="component" value="Unassembled WGS sequence"/>
</dbReference>
<dbReference type="GO" id="GO:0005685">
    <property type="term" value="C:U1 snRNP"/>
    <property type="evidence" value="ECO:0007669"/>
    <property type="project" value="TreeGrafter"/>
</dbReference>
<sequence length="79" mass="8807">MSARPAQPELKKFMDRRLFLNLQGGRSVSGVLRGFDMFLNLVVDQAFEELGGGQRKPCGMMVIRGNSVSSMELLDSMRV</sequence>
<keyword evidence="7 9" id="KW-0539">Nucleus</keyword>
<name>A0A1Y2B7Y2_9TREE</name>
<keyword evidence="3 9" id="KW-0507">mRNA processing</keyword>
<evidence type="ECO:0000256" key="2">
    <source>
        <dbReference type="ARBA" id="ARBA00006850"/>
    </source>
</evidence>
<dbReference type="GO" id="GO:0071013">
    <property type="term" value="C:catalytic step 2 spliceosome"/>
    <property type="evidence" value="ECO:0007669"/>
    <property type="project" value="TreeGrafter"/>
</dbReference>
<keyword evidence="6 9" id="KW-0508">mRNA splicing</keyword>
<evidence type="ECO:0000256" key="9">
    <source>
        <dbReference type="RuleBase" id="RU365052"/>
    </source>
</evidence>
<dbReference type="GO" id="GO:0005682">
    <property type="term" value="C:U5 snRNP"/>
    <property type="evidence" value="ECO:0007669"/>
    <property type="project" value="TreeGrafter"/>
</dbReference>
<keyword evidence="12" id="KW-1185">Reference proteome</keyword>
<dbReference type="AlphaFoldDB" id="A0A1Y2B7Y2"/>
<dbReference type="GO" id="GO:0071011">
    <property type="term" value="C:precatalytic spliceosome"/>
    <property type="evidence" value="ECO:0007669"/>
    <property type="project" value="TreeGrafter"/>
</dbReference>
<evidence type="ECO:0000313" key="12">
    <source>
        <dbReference type="Proteomes" id="UP000193986"/>
    </source>
</evidence>
<dbReference type="FunCoup" id="A0A1Y2B7Y2">
    <property type="interactions" value="502"/>
</dbReference>
<accession>A0A1Y2B7Y2</accession>
<dbReference type="Pfam" id="PF01423">
    <property type="entry name" value="LSM"/>
    <property type="match status" value="1"/>
</dbReference>
<dbReference type="CDD" id="cd01719">
    <property type="entry name" value="Sm_G"/>
    <property type="match status" value="1"/>
</dbReference>
<feature type="domain" description="Sm" evidence="10">
    <location>
        <begin position="5"/>
        <end position="77"/>
    </location>
</feature>
<dbReference type="GO" id="GO:0005687">
    <property type="term" value="C:U4 snRNP"/>
    <property type="evidence" value="ECO:0007669"/>
    <property type="project" value="TreeGrafter"/>
</dbReference>
<dbReference type="STRING" id="71784.A0A1Y2B7Y2"/>
<dbReference type="GO" id="GO:0034719">
    <property type="term" value="C:SMN-Sm protein complex"/>
    <property type="evidence" value="ECO:0007669"/>
    <property type="project" value="TreeGrafter"/>
</dbReference>
<evidence type="ECO:0000256" key="1">
    <source>
        <dbReference type="ARBA" id="ARBA00004123"/>
    </source>
</evidence>
<dbReference type="GO" id="GO:0097526">
    <property type="term" value="C:spliceosomal tri-snRNP complex"/>
    <property type="evidence" value="ECO:0007669"/>
    <property type="project" value="TreeGrafter"/>
</dbReference>
<dbReference type="InterPro" id="IPR047575">
    <property type="entry name" value="Sm"/>
</dbReference>
<protein>
    <recommendedName>
        <fullName evidence="9">Small nuclear ribonucleoprotein G</fullName>
        <shortName evidence="9">snRNP-G</shortName>
    </recommendedName>
</protein>
<dbReference type="InterPro" id="IPR034098">
    <property type="entry name" value="Sm_G"/>
</dbReference>
<comment type="similarity">
    <text evidence="2 9">Belongs to the snRNP Sm proteins family.</text>
</comment>
<keyword evidence="4 9" id="KW-0747">Spliceosome</keyword>
<dbReference type="OrthoDB" id="2146at2759"/>
<keyword evidence="8 9" id="KW-0687">Ribonucleoprotein</keyword>
<dbReference type="InterPro" id="IPR001163">
    <property type="entry name" value="Sm_dom_euk/arc"/>
</dbReference>
<evidence type="ECO:0000256" key="3">
    <source>
        <dbReference type="ARBA" id="ARBA00022664"/>
    </source>
</evidence>
<dbReference type="InterPro" id="IPR010920">
    <property type="entry name" value="LSM_dom_sf"/>
</dbReference>
<dbReference type="InterPro" id="IPR044641">
    <property type="entry name" value="Lsm7/SmG-like"/>
</dbReference>
<comment type="subcellular location">
    <subcellularLocation>
        <location evidence="1 9">Nucleus</location>
    </subcellularLocation>
</comment>
<dbReference type="GO" id="GO:0003723">
    <property type="term" value="F:RNA binding"/>
    <property type="evidence" value="ECO:0007669"/>
    <property type="project" value="UniProtKB-UniRule"/>
</dbReference>
<dbReference type="EMBL" id="MCFC01000021">
    <property type="protein sequence ID" value="ORY30215.1"/>
    <property type="molecule type" value="Genomic_DNA"/>
</dbReference>
<evidence type="ECO:0000256" key="7">
    <source>
        <dbReference type="ARBA" id="ARBA00023242"/>
    </source>
</evidence>
<dbReference type="GO" id="GO:0005689">
    <property type="term" value="C:U12-type spliceosomal complex"/>
    <property type="evidence" value="ECO:0007669"/>
    <property type="project" value="TreeGrafter"/>
</dbReference>
<dbReference type="SMART" id="SM00651">
    <property type="entry name" value="Sm"/>
    <property type="match status" value="1"/>
</dbReference>
<organism evidence="11 12">
    <name type="scientific">Naematelia encephala</name>
    <dbReference type="NCBI Taxonomy" id="71784"/>
    <lineage>
        <taxon>Eukaryota</taxon>
        <taxon>Fungi</taxon>
        <taxon>Dikarya</taxon>
        <taxon>Basidiomycota</taxon>
        <taxon>Agaricomycotina</taxon>
        <taxon>Tremellomycetes</taxon>
        <taxon>Tremellales</taxon>
        <taxon>Naemateliaceae</taxon>
        <taxon>Naematelia</taxon>
    </lineage>
</organism>
<evidence type="ECO:0000256" key="8">
    <source>
        <dbReference type="ARBA" id="ARBA00023274"/>
    </source>
</evidence>
<dbReference type="SUPFAM" id="SSF50182">
    <property type="entry name" value="Sm-like ribonucleoproteins"/>
    <property type="match status" value="1"/>
</dbReference>
<comment type="function">
    <text evidence="9">Plays a role in pre-mRNA splicing.</text>
</comment>
<dbReference type="GO" id="GO:0005686">
    <property type="term" value="C:U2 snRNP"/>
    <property type="evidence" value="ECO:0007669"/>
    <property type="project" value="TreeGrafter"/>
</dbReference>